<dbReference type="AlphaFoldDB" id="A0A1F5MJ72"/>
<dbReference type="Proteomes" id="UP000178017">
    <property type="component" value="Unassembled WGS sequence"/>
</dbReference>
<reference evidence="1 2" key="1">
    <citation type="journal article" date="2016" name="Nat. Commun.">
        <title>Thousands of microbial genomes shed light on interconnected biogeochemical processes in an aquifer system.</title>
        <authorList>
            <person name="Anantharaman K."/>
            <person name="Brown C.T."/>
            <person name="Hug L.A."/>
            <person name="Sharon I."/>
            <person name="Castelle C.J."/>
            <person name="Probst A.J."/>
            <person name="Thomas B.C."/>
            <person name="Singh A."/>
            <person name="Wilkins M.J."/>
            <person name="Karaoz U."/>
            <person name="Brodie E.L."/>
            <person name="Williams K.H."/>
            <person name="Hubbard S.S."/>
            <person name="Banfield J.F."/>
        </authorList>
    </citation>
    <scope>NUCLEOTIDE SEQUENCE [LARGE SCALE GENOMIC DNA]</scope>
</reference>
<organism evidence="1 2">
    <name type="scientific">Candidatus Daviesbacteria bacterium RIFCSPLOWO2_01_FULL_40_24</name>
    <dbReference type="NCBI Taxonomy" id="1797787"/>
    <lineage>
        <taxon>Bacteria</taxon>
        <taxon>Candidatus Daviesiibacteriota</taxon>
    </lineage>
</organism>
<protein>
    <submittedName>
        <fullName evidence="1">Uncharacterized protein</fullName>
    </submittedName>
</protein>
<name>A0A1F5MJ72_9BACT</name>
<accession>A0A1F5MJ72</accession>
<comment type="caution">
    <text evidence="1">The sequence shown here is derived from an EMBL/GenBank/DDBJ whole genome shotgun (WGS) entry which is preliminary data.</text>
</comment>
<evidence type="ECO:0000313" key="1">
    <source>
        <dbReference type="EMBL" id="OGE65379.1"/>
    </source>
</evidence>
<dbReference type="EMBL" id="MFDO01000018">
    <property type="protein sequence ID" value="OGE65379.1"/>
    <property type="molecule type" value="Genomic_DNA"/>
</dbReference>
<gene>
    <name evidence="1" type="ORF">A3B49_00630</name>
</gene>
<sequence>MYEQARRYFRDVFGLKPNPETLKQYYAGSDIVVKDTLSPANFRVFLLSLPRITDGSMIDVWAMDLSKLSFAFNQSSNGHRDTRDLDFPHITLPLGPLEGNYFSGLSFSSKFSHYTTAHRVDYGSQTIVHRFPNGSEFNEPFSGGLAVNNKGELKIVDQEGIRKSSNNKSAVAQLVYSANSDNFATLMAQDWHHFGKKETIGNSLGSWCWWLQWADKTVYFSPVKRHPLHKEPLTFQDIYRINNVFTENLDWTTAIGAQGLSGGFAIRDQGKNLLVNPSPAVMHHSSPAVLIASHKSIDIR</sequence>
<evidence type="ECO:0000313" key="2">
    <source>
        <dbReference type="Proteomes" id="UP000178017"/>
    </source>
</evidence>
<proteinExistence type="predicted"/>